<dbReference type="Pfam" id="PF04542">
    <property type="entry name" value="Sigma70_r2"/>
    <property type="match status" value="1"/>
</dbReference>
<dbReference type="InterPro" id="IPR014284">
    <property type="entry name" value="RNA_pol_sigma-70_dom"/>
</dbReference>
<dbReference type="NCBIfam" id="TIGR02989">
    <property type="entry name" value="Sig-70_gvs1"/>
    <property type="match status" value="1"/>
</dbReference>
<evidence type="ECO:0000256" key="1">
    <source>
        <dbReference type="ARBA" id="ARBA00010641"/>
    </source>
</evidence>
<dbReference type="InterPro" id="IPR013249">
    <property type="entry name" value="RNA_pol_sigma70_r4_t2"/>
</dbReference>
<sequence>MSGTGFSEVPFVETSQLYGVHATQGPHLTDVRDHARFLRLYTTHEAVVRAYVRRLVPGRVDADDVMQEVALVLWAKFGIFRENGDFRNWAFGIARFEVLAWLRDRSRDRLVLDGDVAELIAEEALEDLTSLDQRRTALADCLEKMPLPQRRLLLESYQADCKIQEVAVSSGRSVAGFYQWLHRMRRTLLNCVQQQVAHFSCH</sequence>
<dbReference type="InterPro" id="IPR013324">
    <property type="entry name" value="RNA_pol_sigma_r3/r4-like"/>
</dbReference>
<evidence type="ECO:0000256" key="3">
    <source>
        <dbReference type="ARBA" id="ARBA00023082"/>
    </source>
</evidence>
<dbReference type="Gene3D" id="1.10.10.10">
    <property type="entry name" value="Winged helix-like DNA-binding domain superfamily/Winged helix DNA-binding domain"/>
    <property type="match status" value="1"/>
</dbReference>
<feature type="domain" description="RNA polymerase sigma-70 region 2" evidence="5">
    <location>
        <begin position="40"/>
        <end position="107"/>
    </location>
</feature>
<dbReference type="InterPro" id="IPR036388">
    <property type="entry name" value="WH-like_DNA-bd_sf"/>
</dbReference>
<protein>
    <submittedName>
        <fullName evidence="7">RNA polymerase sigma factor</fullName>
    </submittedName>
</protein>
<dbReference type="GO" id="GO:0006352">
    <property type="term" value="P:DNA-templated transcription initiation"/>
    <property type="evidence" value="ECO:0007669"/>
    <property type="project" value="InterPro"/>
</dbReference>
<dbReference type="SUPFAM" id="SSF88946">
    <property type="entry name" value="Sigma2 domain of RNA polymerase sigma factors"/>
    <property type="match status" value="1"/>
</dbReference>
<gene>
    <name evidence="7" type="ORF">Q31a_10160</name>
</gene>
<evidence type="ECO:0000259" key="5">
    <source>
        <dbReference type="Pfam" id="PF04542"/>
    </source>
</evidence>
<dbReference type="InterPro" id="IPR013325">
    <property type="entry name" value="RNA_pol_sigma_r2"/>
</dbReference>
<dbReference type="GO" id="GO:0016987">
    <property type="term" value="F:sigma factor activity"/>
    <property type="evidence" value="ECO:0007669"/>
    <property type="project" value="UniProtKB-KW"/>
</dbReference>
<keyword evidence="3" id="KW-0731">Sigma factor</keyword>
<proteinExistence type="inferred from homology"/>
<dbReference type="NCBIfam" id="TIGR02937">
    <property type="entry name" value="sigma70-ECF"/>
    <property type="match status" value="1"/>
</dbReference>
<evidence type="ECO:0000256" key="4">
    <source>
        <dbReference type="ARBA" id="ARBA00023163"/>
    </source>
</evidence>
<dbReference type="SUPFAM" id="SSF88659">
    <property type="entry name" value="Sigma3 and sigma4 domains of RNA polymerase sigma factors"/>
    <property type="match status" value="1"/>
</dbReference>
<dbReference type="KEGG" id="ahel:Q31a_10160"/>
<dbReference type="Proteomes" id="UP000318017">
    <property type="component" value="Chromosome"/>
</dbReference>
<evidence type="ECO:0000313" key="8">
    <source>
        <dbReference type="Proteomes" id="UP000318017"/>
    </source>
</evidence>
<name>A0A518G2E3_9BACT</name>
<dbReference type="AlphaFoldDB" id="A0A518G2E3"/>
<keyword evidence="8" id="KW-1185">Reference proteome</keyword>
<dbReference type="PANTHER" id="PTHR43133">
    <property type="entry name" value="RNA POLYMERASE ECF-TYPE SIGMA FACTO"/>
    <property type="match status" value="1"/>
</dbReference>
<organism evidence="7 8">
    <name type="scientific">Aureliella helgolandensis</name>
    <dbReference type="NCBI Taxonomy" id="2527968"/>
    <lineage>
        <taxon>Bacteria</taxon>
        <taxon>Pseudomonadati</taxon>
        <taxon>Planctomycetota</taxon>
        <taxon>Planctomycetia</taxon>
        <taxon>Pirellulales</taxon>
        <taxon>Pirellulaceae</taxon>
        <taxon>Aureliella</taxon>
    </lineage>
</organism>
<keyword evidence="2" id="KW-0805">Transcription regulation</keyword>
<dbReference type="OrthoDB" id="6383365at2"/>
<evidence type="ECO:0000313" key="7">
    <source>
        <dbReference type="EMBL" id="QDV22730.1"/>
    </source>
</evidence>
<reference evidence="7 8" key="1">
    <citation type="submission" date="2019-02" db="EMBL/GenBank/DDBJ databases">
        <title>Deep-cultivation of Planctomycetes and their phenomic and genomic characterization uncovers novel biology.</title>
        <authorList>
            <person name="Wiegand S."/>
            <person name="Jogler M."/>
            <person name="Boedeker C."/>
            <person name="Pinto D."/>
            <person name="Vollmers J."/>
            <person name="Rivas-Marin E."/>
            <person name="Kohn T."/>
            <person name="Peeters S.H."/>
            <person name="Heuer A."/>
            <person name="Rast P."/>
            <person name="Oberbeckmann S."/>
            <person name="Bunk B."/>
            <person name="Jeske O."/>
            <person name="Meyerdierks A."/>
            <person name="Storesund J.E."/>
            <person name="Kallscheuer N."/>
            <person name="Luecker S."/>
            <person name="Lage O.M."/>
            <person name="Pohl T."/>
            <person name="Merkel B.J."/>
            <person name="Hornburger P."/>
            <person name="Mueller R.-W."/>
            <person name="Bruemmer F."/>
            <person name="Labrenz M."/>
            <person name="Spormann A.M."/>
            <person name="Op den Camp H."/>
            <person name="Overmann J."/>
            <person name="Amann R."/>
            <person name="Jetten M.S.M."/>
            <person name="Mascher T."/>
            <person name="Medema M.H."/>
            <person name="Devos D.P."/>
            <person name="Kaster A.-K."/>
            <person name="Ovreas L."/>
            <person name="Rohde M."/>
            <person name="Galperin M.Y."/>
            <person name="Jogler C."/>
        </authorList>
    </citation>
    <scope>NUCLEOTIDE SEQUENCE [LARGE SCALE GENOMIC DNA]</scope>
    <source>
        <strain evidence="7 8">Q31a</strain>
    </source>
</reference>
<accession>A0A518G2E3</accession>
<dbReference type="GO" id="GO:0003677">
    <property type="term" value="F:DNA binding"/>
    <property type="evidence" value="ECO:0007669"/>
    <property type="project" value="InterPro"/>
</dbReference>
<evidence type="ECO:0000256" key="2">
    <source>
        <dbReference type="ARBA" id="ARBA00023015"/>
    </source>
</evidence>
<keyword evidence="4" id="KW-0804">Transcription</keyword>
<dbReference type="InterPro" id="IPR014331">
    <property type="entry name" value="RNA_pol_sigma70_ECF_RHOBA"/>
</dbReference>
<evidence type="ECO:0000259" key="6">
    <source>
        <dbReference type="Pfam" id="PF08281"/>
    </source>
</evidence>
<dbReference type="InterPro" id="IPR007627">
    <property type="entry name" value="RNA_pol_sigma70_r2"/>
</dbReference>
<dbReference type="Gene3D" id="1.10.1740.10">
    <property type="match status" value="1"/>
</dbReference>
<dbReference type="RefSeq" id="WP_145074718.1">
    <property type="nucleotide sequence ID" value="NZ_CP036298.1"/>
</dbReference>
<dbReference type="Pfam" id="PF08281">
    <property type="entry name" value="Sigma70_r4_2"/>
    <property type="match status" value="1"/>
</dbReference>
<comment type="similarity">
    <text evidence="1">Belongs to the sigma-70 factor family. ECF subfamily.</text>
</comment>
<dbReference type="EMBL" id="CP036298">
    <property type="protein sequence ID" value="QDV22730.1"/>
    <property type="molecule type" value="Genomic_DNA"/>
</dbReference>
<dbReference type="InterPro" id="IPR039425">
    <property type="entry name" value="RNA_pol_sigma-70-like"/>
</dbReference>
<dbReference type="PANTHER" id="PTHR43133:SF51">
    <property type="entry name" value="RNA POLYMERASE SIGMA FACTOR"/>
    <property type="match status" value="1"/>
</dbReference>
<feature type="domain" description="RNA polymerase sigma factor 70 region 4 type 2" evidence="6">
    <location>
        <begin position="137"/>
        <end position="188"/>
    </location>
</feature>